<organism evidence="2 3">
    <name type="scientific">Dreissena polymorpha</name>
    <name type="common">Zebra mussel</name>
    <name type="synonym">Mytilus polymorpha</name>
    <dbReference type="NCBI Taxonomy" id="45954"/>
    <lineage>
        <taxon>Eukaryota</taxon>
        <taxon>Metazoa</taxon>
        <taxon>Spiralia</taxon>
        <taxon>Lophotrochozoa</taxon>
        <taxon>Mollusca</taxon>
        <taxon>Bivalvia</taxon>
        <taxon>Autobranchia</taxon>
        <taxon>Heteroconchia</taxon>
        <taxon>Euheterodonta</taxon>
        <taxon>Imparidentia</taxon>
        <taxon>Neoheterodontei</taxon>
        <taxon>Myida</taxon>
        <taxon>Dreissenoidea</taxon>
        <taxon>Dreissenidae</taxon>
        <taxon>Dreissena</taxon>
    </lineage>
</organism>
<comment type="caution">
    <text evidence="2">The sequence shown here is derived from an EMBL/GenBank/DDBJ whole genome shotgun (WGS) entry which is preliminary data.</text>
</comment>
<dbReference type="Proteomes" id="UP000828390">
    <property type="component" value="Unassembled WGS sequence"/>
</dbReference>
<evidence type="ECO:0000256" key="1">
    <source>
        <dbReference type="SAM" id="MobiDB-lite"/>
    </source>
</evidence>
<evidence type="ECO:0000313" key="2">
    <source>
        <dbReference type="EMBL" id="KAH3772982.1"/>
    </source>
</evidence>
<reference evidence="2" key="2">
    <citation type="submission" date="2020-11" db="EMBL/GenBank/DDBJ databases">
        <authorList>
            <person name="McCartney M.A."/>
            <person name="Auch B."/>
            <person name="Kono T."/>
            <person name="Mallez S."/>
            <person name="Becker A."/>
            <person name="Gohl D.M."/>
            <person name="Silverstein K.A.T."/>
            <person name="Koren S."/>
            <person name="Bechman K.B."/>
            <person name="Herman A."/>
            <person name="Abrahante J.E."/>
            <person name="Garbe J."/>
        </authorList>
    </citation>
    <scope>NUCLEOTIDE SEQUENCE</scope>
    <source>
        <strain evidence="2">Duluth1</strain>
        <tissue evidence="2">Whole animal</tissue>
    </source>
</reference>
<sequence length="52" mass="5762">MTGLFTGHWSSVIDQSGLNTGHRSLTGHYRSPVNGQRVVPGDFTGHFMKPHR</sequence>
<evidence type="ECO:0000313" key="3">
    <source>
        <dbReference type="Proteomes" id="UP000828390"/>
    </source>
</evidence>
<dbReference type="AlphaFoldDB" id="A0A9D4E792"/>
<proteinExistence type="predicted"/>
<protein>
    <submittedName>
        <fullName evidence="2">Uncharacterized protein</fullName>
    </submittedName>
</protein>
<feature type="region of interest" description="Disordered" evidence="1">
    <location>
        <begin position="24"/>
        <end position="52"/>
    </location>
</feature>
<accession>A0A9D4E792</accession>
<dbReference type="EMBL" id="JAIWYP010000009">
    <property type="protein sequence ID" value="KAH3772982.1"/>
    <property type="molecule type" value="Genomic_DNA"/>
</dbReference>
<reference evidence="2" key="1">
    <citation type="journal article" date="2019" name="bioRxiv">
        <title>The Genome of the Zebra Mussel, Dreissena polymorpha: A Resource for Invasive Species Research.</title>
        <authorList>
            <person name="McCartney M.A."/>
            <person name="Auch B."/>
            <person name="Kono T."/>
            <person name="Mallez S."/>
            <person name="Zhang Y."/>
            <person name="Obille A."/>
            <person name="Becker A."/>
            <person name="Abrahante J.E."/>
            <person name="Garbe J."/>
            <person name="Badalamenti J.P."/>
            <person name="Herman A."/>
            <person name="Mangelson H."/>
            <person name="Liachko I."/>
            <person name="Sullivan S."/>
            <person name="Sone E.D."/>
            <person name="Koren S."/>
            <person name="Silverstein K.A.T."/>
            <person name="Beckman K.B."/>
            <person name="Gohl D.M."/>
        </authorList>
    </citation>
    <scope>NUCLEOTIDE SEQUENCE</scope>
    <source>
        <strain evidence="2">Duluth1</strain>
        <tissue evidence="2">Whole animal</tissue>
    </source>
</reference>
<gene>
    <name evidence="2" type="ORF">DPMN_174330</name>
</gene>
<keyword evidence="3" id="KW-1185">Reference proteome</keyword>
<name>A0A9D4E792_DREPO</name>